<name>A0A9N9AAT3_9GLOM</name>
<dbReference type="AlphaFoldDB" id="A0A9N9AAT3"/>
<proteinExistence type="predicted"/>
<evidence type="ECO:0000256" key="1">
    <source>
        <dbReference type="SAM" id="MobiDB-lite"/>
    </source>
</evidence>
<dbReference type="EMBL" id="CAJVPQ010000956">
    <property type="protein sequence ID" value="CAG8523009.1"/>
    <property type="molecule type" value="Genomic_DNA"/>
</dbReference>
<comment type="caution">
    <text evidence="2">The sequence shown here is derived from an EMBL/GenBank/DDBJ whole genome shotgun (WGS) entry which is preliminary data.</text>
</comment>
<protein>
    <submittedName>
        <fullName evidence="2">17132_t:CDS:1</fullName>
    </submittedName>
</protein>
<dbReference type="Proteomes" id="UP000789570">
    <property type="component" value="Unassembled WGS sequence"/>
</dbReference>
<keyword evidence="3" id="KW-1185">Reference proteome</keyword>
<evidence type="ECO:0000313" key="2">
    <source>
        <dbReference type="EMBL" id="CAG8523009.1"/>
    </source>
</evidence>
<sequence length="146" mass="16283">MAITSSDLAVDARRYREKREPFVLLNLLLLRQENGSTKLWGFIRPSQIKNIGGSINSSQRQVSFFRFSNPQSFAPPHDPASSNGRSILRLPSVSGNMRINTSGIPNHNRISRGPNLPTTRRLNSLGGHGPNSPTFFRRPRENSDAC</sequence>
<feature type="non-terminal residue" evidence="2">
    <location>
        <position position="146"/>
    </location>
</feature>
<accession>A0A9N9AAT3</accession>
<feature type="region of interest" description="Disordered" evidence="1">
    <location>
        <begin position="99"/>
        <end position="146"/>
    </location>
</feature>
<evidence type="ECO:0000313" key="3">
    <source>
        <dbReference type="Proteomes" id="UP000789570"/>
    </source>
</evidence>
<organism evidence="2 3">
    <name type="scientific">Funneliformis caledonium</name>
    <dbReference type="NCBI Taxonomy" id="1117310"/>
    <lineage>
        <taxon>Eukaryota</taxon>
        <taxon>Fungi</taxon>
        <taxon>Fungi incertae sedis</taxon>
        <taxon>Mucoromycota</taxon>
        <taxon>Glomeromycotina</taxon>
        <taxon>Glomeromycetes</taxon>
        <taxon>Glomerales</taxon>
        <taxon>Glomeraceae</taxon>
        <taxon>Funneliformis</taxon>
    </lineage>
</organism>
<reference evidence="2" key="1">
    <citation type="submission" date="2021-06" db="EMBL/GenBank/DDBJ databases">
        <authorList>
            <person name="Kallberg Y."/>
            <person name="Tangrot J."/>
            <person name="Rosling A."/>
        </authorList>
    </citation>
    <scope>NUCLEOTIDE SEQUENCE</scope>
    <source>
        <strain evidence="2">UK204</strain>
    </source>
</reference>
<gene>
    <name evidence="2" type="ORF">FCALED_LOCUS4798</name>
</gene>